<dbReference type="AlphaFoldDB" id="A0A067CEH3"/>
<name>A0A067CEH3_SAPPC</name>
<accession>A0A067CEH3</accession>
<dbReference type="RefSeq" id="XP_012200581.1">
    <property type="nucleotide sequence ID" value="XM_012345191.1"/>
</dbReference>
<proteinExistence type="predicted"/>
<protein>
    <recommendedName>
        <fullName evidence="5">Fibrous sheath-interacting protein 1</fullName>
    </recommendedName>
</protein>
<keyword evidence="1" id="KW-0175">Coiled coil</keyword>
<feature type="compositionally biased region" description="Basic and acidic residues" evidence="2">
    <location>
        <begin position="103"/>
        <end position="116"/>
    </location>
</feature>
<evidence type="ECO:0008006" key="5">
    <source>
        <dbReference type="Google" id="ProtNLM"/>
    </source>
</evidence>
<reference evidence="3 4" key="1">
    <citation type="journal article" date="2013" name="PLoS Genet.">
        <title>Distinctive expansion of potential virulence genes in the genome of the oomycete fish pathogen Saprolegnia parasitica.</title>
        <authorList>
            <person name="Jiang R.H."/>
            <person name="de Bruijn I."/>
            <person name="Haas B.J."/>
            <person name="Belmonte R."/>
            <person name="Lobach L."/>
            <person name="Christie J."/>
            <person name="van den Ackerveken G."/>
            <person name="Bottin A."/>
            <person name="Bulone V."/>
            <person name="Diaz-Moreno S.M."/>
            <person name="Dumas B."/>
            <person name="Fan L."/>
            <person name="Gaulin E."/>
            <person name="Govers F."/>
            <person name="Grenville-Briggs L.J."/>
            <person name="Horner N.R."/>
            <person name="Levin J.Z."/>
            <person name="Mammella M."/>
            <person name="Meijer H.J."/>
            <person name="Morris P."/>
            <person name="Nusbaum C."/>
            <person name="Oome S."/>
            <person name="Phillips A.J."/>
            <person name="van Rooyen D."/>
            <person name="Rzeszutek E."/>
            <person name="Saraiva M."/>
            <person name="Secombes C.J."/>
            <person name="Seidl M.F."/>
            <person name="Snel B."/>
            <person name="Stassen J.H."/>
            <person name="Sykes S."/>
            <person name="Tripathy S."/>
            <person name="van den Berg H."/>
            <person name="Vega-Arreguin J.C."/>
            <person name="Wawra S."/>
            <person name="Young S.K."/>
            <person name="Zeng Q."/>
            <person name="Dieguez-Uribeondo J."/>
            <person name="Russ C."/>
            <person name="Tyler B.M."/>
            <person name="van West P."/>
        </authorList>
    </citation>
    <scope>NUCLEOTIDE SEQUENCE [LARGE SCALE GENOMIC DNA]</scope>
    <source>
        <strain evidence="3 4">CBS 223.65</strain>
    </source>
</reference>
<gene>
    <name evidence="3" type="ORF">SPRG_22178</name>
</gene>
<sequence>MEPRPRSEHGLSPAASPKLSSRGRPATTPKLRIHKILSLPQKATTPPPETPPNDGPQVFFMTNLPDSPPKPTDASESSDDMENTRTSMALPSIEMLAASQQPRRSELDSARAEPRAMADAMPEDDDENGSEASAPNQIECHADIENDEMQETEVDGGGYYAQWRQQMASAEAARAALEADLRQYVDSLHAKADDAGEAIVAFPDNYNDVVALMTSKDVHDTSATPWTRALLHDGLARTHAFGSIPGEDAPSELNMKIAKGIALIRKNDLILEGLNETLKGSCSAKPFLSQPTIAKRTTSAQRIKDQVEAAKSYDATDFVARNKEMKLAGKHLTRTEEARVAALLIDDAPTNEPEPPRLAFAAPDEARLAALDATLETMLATRKADPNVVLRGAVVIPPAWAGGDERYAKDRLATIDATLQGFHDEENGVDDDCISFRSGSSRHTSIYSLASTSASSRTVTKRQLHDITKSAKDEVTEKAPAAAIQQLLSSLSGITIEILDDDDDEDVENGATAPDEPPPASATVQPHKPKYESRPSIAGRRKGHVGPAASAVAKASFAHLFTLPFEAHGHRKVVTTTSHR</sequence>
<dbReference type="VEuPathDB" id="FungiDB:SPRG_22178"/>
<feature type="region of interest" description="Disordered" evidence="2">
    <location>
        <begin position="504"/>
        <end position="545"/>
    </location>
</feature>
<dbReference type="OrthoDB" id="77404at2759"/>
<feature type="region of interest" description="Disordered" evidence="2">
    <location>
        <begin position="1"/>
        <end position="133"/>
    </location>
</feature>
<feature type="coiled-coil region" evidence="1">
    <location>
        <begin position="160"/>
        <end position="187"/>
    </location>
</feature>
<dbReference type="EMBL" id="KK583209">
    <property type="protein sequence ID" value="KDO28908.1"/>
    <property type="molecule type" value="Genomic_DNA"/>
</dbReference>
<evidence type="ECO:0000256" key="2">
    <source>
        <dbReference type="SAM" id="MobiDB-lite"/>
    </source>
</evidence>
<dbReference type="OMA" id="ARTHAFG"/>
<dbReference type="Proteomes" id="UP000030745">
    <property type="component" value="Unassembled WGS sequence"/>
</dbReference>
<evidence type="ECO:0000313" key="4">
    <source>
        <dbReference type="Proteomes" id="UP000030745"/>
    </source>
</evidence>
<dbReference type="GeneID" id="24142561"/>
<organism evidence="3 4">
    <name type="scientific">Saprolegnia parasitica (strain CBS 223.65)</name>
    <dbReference type="NCBI Taxonomy" id="695850"/>
    <lineage>
        <taxon>Eukaryota</taxon>
        <taxon>Sar</taxon>
        <taxon>Stramenopiles</taxon>
        <taxon>Oomycota</taxon>
        <taxon>Saprolegniomycetes</taxon>
        <taxon>Saprolegniales</taxon>
        <taxon>Saprolegniaceae</taxon>
        <taxon>Saprolegnia</taxon>
    </lineage>
</organism>
<dbReference type="KEGG" id="spar:SPRG_22178"/>
<feature type="compositionally biased region" description="Pro residues" evidence="2">
    <location>
        <begin position="45"/>
        <end position="54"/>
    </location>
</feature>
<evidence type="ECO:0000313" key="3">
    <source>
        <dbReference type="EMBL" id="KDO28908.1"/>
    </source>
</evidence>
<keyword evidence="4" id="KW-1185">Reference proteome</keyword>
<evidence type="ECO:0000256" key="1">
    <source>
        <dbReference type="SAM" id="Coils"/>
    </source>
</evidence>